<reference evidence="7" key="1">
    <citation type="submission" date="2023-06" db="EMBL/GenBank/DDBJ databases">
        <authorList>
            <person name="Delattre M."/>
        </authorList>
    </citation>
    <scope>NUCLEOTIDE SEQUENCE</scope>
    <source>
        <strain evidence="7">AF72</strain>
    </source>
</reference>
<dbReference type="GO" id="GO:0072572">
    <property type="term" value="F:poly-ADP-D-ribose binding"/>
    <property type="evidence" value="ECO:0007669"/>
    <property type="project" value="TreeGrafter"/>
</dbReference>
<comment type="caution">
    <text evidence="7">The sequence shown here is derived from an EMBL/GenBank/DDBJ whole genome shotgun (WGS) entry which is preliminary data.</text>
</comment>
<keyword evidence="8" id="KW-1185">Reference proteome</keyword>
<dbReference type="PANTHER" id="PTHR13386">
    <property type="entry name" value="HISTONE PARYLATION FACTOR 1"/>
    <property type="match status" value="1"/>
</dbReference>
<proteinExistence type="inferred from homology"/>
<sequence length="238" mass="26556">MTKVASVFGEMNLIRPIIGSPIHGSDGPRLSVPMRDNVGYRPLTDSIPKVKKQLLAIANEKDEDDQERLMDFVRQYGAYIQMADDEMDFGMGLEFGHDLFLCNAPRLDKAASVILGKAYEMLGRTEFASILRVQCEEQNRRRKKQPEMNNTVIDQLIESALGGESREGPIGETIDAVISEYDEEMKDQKAFDGIETGFGTAGNSTDSGFLDKENAPGSAKRKSLNDQCGRLRNWLSRQ</sequence>
<feature type="region of interest" description="Disordered" evidence="6">
    <location>
        <begin position="194"/>
        <end position="224"/>
    </location>
</feature>
<organism evidence="7 8">
    <name type="scientific">Mesorhabditis spiculigera</name>
    <dbReference type="NCBI Taxonomy" id="96644"/>
    <lineage>
        <taxon>Eukaryota</taxon>
        <taxon>Metazoa</taxon>
        <taxon>Ecdysozoa</taxon>
        <taxon>Nematoda</taxon>
        <taxon>Chromadorea</taxon>
        <taxon>Rhabditida</taxon>
        <taxon>Rhabditina</taxon>
        <taxon>Rhabditomorpha</taxon>
        <taxon>Rhabditoidea</taxon>
        <taxon>Rhabditidae</taxon>
        <taxon>Mesorhabditinae</taxon>
        <taxon>Mesorhabditis</taxon>
    </lineage>
</organism>
<dbReference type="AlphaFoldDB" id="A0AA36CIE5"/>
<evidence type="ECO:0000256" key="5">
    <source>
        <dbReference type="ARBA" id="ARBA00023242"/>
    </source>
</evidence>
<dbReference type="EMBL" id="CATQJA010001780">
    <property type="protein sequence ID" value="CAJ0568626.1"/>
    <property type="molecule type" value="Genomic_DNA"/>
</dbReference>
<evidence type="ECO:0000313" key="7">
    <source>
        <dbReference type="EMBL" id="CAJ0568626.1"/>
    </source>
</evidence>
<dbReference type="GO" id="GO:0005634">
    <property type="term" value="C:nucleus"/>
    <property type="evidence" value="ECO:0007669"/>
    <property type="project" value="UniProtKB-SubCell"/>
</dbReference>
<evidence type="ECO:0000256" key="6">
    <source>
        <dbReference type="SAM" id="MobiDB-lite"/>
    </source>
</evidence>
<evidence type="ECO:0000256" key="4">
    <source>
        <dbReference type="ARBA" id="ARBA00022454"/>
    </source>
</evidence>
<evidence type="ECO:0000256" key="1">
    <source>
        <dbReference type="ARBA" id="ARBA00004123"/>
    </source>
</evidence>
<accession>A0AA36CIE5</accession>
<dbReference type="PANTHER" id="PTHR13386:SF1">
    <property type="entry name" value="HISTONE PARYLATION FACTOR 1"/>
    <property type="match status" value="1"/>
</dbReference>
<comment type="similarity">
    <text evidence="3">Belongs to the HPF1 family.</text>
</comment>
<keyword evidence="5" id="KW-0539">Nucleus</keyword>
<keyword evidence="4" id="KW-0158">Chromosome</keyword>
<evidence type="ECO:0000256" key="3">
    <source>
        <dbReference type="ARBA" id="ARBA00010803"/>
    </source>
</evidence>
<gene>
    <name evidence="7" type="ORF">MSPICULIGERA_LOCUS7141</name>
</gene>
<dbReference type="InterPro" id="IPR019361">
    <property type="entry name" value="HPF1"/>
</dbReference>
<name>A0AA36CIE5_9BILA</name>
<evidence type="ECO:0000256" key="2">
    <source>
        <dbReference type="ARBA" id="ARBA00004286"/>
    </source>
</evidence>
<dbReference type="GO" id="GO:0006974">
    <property type="term" value="P:DNA damage response"/>
    <property type="evidence" value="ECO:0007669"/>
    <property type="project" value="InterPro"/>
</dbReference>
<dbReference type="Proteomes" id="UP001177023">
    <property type="component" value="Unassembled WGS sequence"/>
</dbReference>
<protein>
    <submittedName>
        <fullName evidence="7">Uncharacterized protein</fullName>
    </submittedName>
</protein>
<evidence type="ECO:0000313" key="8">
    <source>
        <dbReference type="Proteomes" id="UP001177023"/>
    </source>
</evidence>
<comment type="subcellular location">
    <subcellularLocation>
        <location evidence="2">Chromosome</location>
    </subcellularLocation>
    <subcellularLocation>
        <location evidence="1">Nucleus</location>
    </subcellularLocation>
</comment>
<feature type="non-terminal residue" evidence="7">
    <location>
        <position position="238"/>
    </location>
</feature>
<dbReference type="GO" id="GO:0005694">
    <property type="term" value="C:chromosome"/>
    <property type="evidence" value="ECO:0007669"/>
    <property type="project" value="UniProtKB-SubCell"/>
</dbReference>
<dbReference type="Pfam" id="PF10228">
    <property type="entry name" value="HPF1"/>
    <property type="match status" value="1"/>
</dbReference>
<dbReference type="GO" id="GO:0042393">
    <property type="term" value="F:histone binding"/>
    <property type="evidence" value="ECO:0007669"/>
    <property type="project" value="InterPro"/>
</dbReference>